<dbReference type="Gene3D" id="2.60.120.10">
    <property type="entry name" value="Jelly Rolls"/>
    <property type="match status" value="1"/>
</dbReference>
<dbReference type="AlphaFoldDB" id="A0A6I6GVP9"/>
<dbReference type="SUPFAM" id="SSF51182">
    <property type="entry name" value="RmlC-like cupins"/>
    <property type="match status" value="1"/>
</dbReference>
<dbReference type="InterPro" id="IPR014710">
    <property type="entry name" value="RmlC-like_jellyroll"/>
</dbReference>
<evidence type="ECO:0000313" key="3">
    <source>
        <dbReference type="EMBL" id="QGW29189.1"/>
    </source>
</evidence>
<dbReference type="InterPro" id="IPR011051">
    <property type="entry name" value="RmlC_Cupin_sf"/>
</dbReference>
<dbReference type="EMBL" id="CP046566">
    <property type="protein sequence ID" value="QGW29189.1"/>
    <property type="molecule type" value="Genomic_DNA"/>
</dbReference>
<dbReference type="InterPro" id="IPR013096">
    <property type="entry name" value="Cupin_2"/>
</dbReference>
<gene>
    <name evidence="3" type="ORF">GLV81_14695</name>
</gene>
<dbReference type="GO" id="GO:0046872">
    <property type="term" value="F:metal ion binding"/>
    <property type="evidence" value="ECO:0007669"/>
    <property type="project" value="UniProtKB-KW"/>
</dbReference>
<reference evidence="3 4" key="1">
    <citation type="submission" date="2019-11" db="EMBL/GenBank/DDBJ databases">
        <authorList>
            <person name="Im W.T."/>
        </authorList>
    </citation>
    <scope>NUCLEOTIDE SEQUENCE [LARGE SCALE GENOMIC DNA]</scope>
    <source>
        <strain evidence="3 4">SB-02</strain>
    </source>
</reference>
<keyword evidence="4" id="KW-1185">Reference proteome</keyword>
<dbReference type="InterPro" id="IPR051610">
    <property type="entry name" value="GPI/OXD"/>
</dbReference>
<accession>A0A6I6GVP9</accession>
<dbReference type="PANTHER" id="PTHR35848">
    <property type="entry name" value="OXALATE-BINDING PROTEIN"/>
    <property type="match status" value="1"/>
</dbReference>
<keyword evidence="1" id="KW-0479">Metal-binding</keyword>
<evidence type="ECO:0000313" key="4">
    <source>
        <dbReference type="Proteomes" id="UP000426027"/>
    </source>
</evidence>
<feature type="domain" description="Cupin type-2" evidence="2">
    <location>
        <begin position="40"/>
        <end position="106"/>
    </location>
</feature>
<dbReference type="PANTHER" id="PTHR35848:SF9">
    <property type="entry name" value="SLL1358 PROTEIN"/>
    <property type="match status" value="1"/>
</dbReference>
<proteinExistence type="predicted"/>
<name>A0A6I6GVP9_9BACT</name>
<sequence>MSNRKNIIVSDAAPLEQYKWGNDCDAYVLVDQPELSVKLEQMPVGACELVHFHRHCQQFFYVLAGEASMEIDNDAIQLKQSEGVLIAPGAKHRICNHGSSTLRFVVTSQPAVGTDRIAV</sequence>
<dbReference type="Pfam" id="PF07883">
    <property type="entry name" value="Cupin_2"/>
    <property type="match status" value="1"/>
</dbReference>
<dbReference type="Proteomes" id="UP000426027">
    <property type="component" value="Chromosome"/>
</dbReference>
<evidence type="ECO:0000256" key="1">
    <source>
        <dbReference type="ARBA" id="ARBA00022723"/>
    </source>
</evidence>
<dbReference type="RefSeq" id="WP_157479542.1">
    <property type="nucleotide sequence ID" value="NZ_CP046566.1"/>
</dbReference>
<protein>
    <submittedName>
        <fullName evidence="3">Cupin domain-containing protein</fullName>
    </submittedName>
</protein>
<dbReference type="KEGG" id="fls:GLV81_14695"/>
<evidence type="ECO:0000259" key="2">
    <source>
        <dbReference type="Pfam" id="PF07883"/>
    </source>
</evidence>
<organism evidence="3 4">
    <name type="scientific">Phnomibacter ginsenosidimutans</name>
    <dbReference type="NCBI Taxonomy" id="2676868"/>
    <lineage>
        <taxon>Bacteria</taxon>
        <taxon>Pseudomonadati</taxon>
        <taxon>Bacteroidota</taxon>
        <taxon>Chitinophagia</taxon>
        <taxon>Chitinophagales</taxon>
        <taxon>Chitinophagaceae</taxon>
        <taxon>Phnomibacter</taxon>
    </lineage>
</organism>